<evidence type="ECO:0000313" key="2">
    <source>
        <dbReference type="EMBL" id="CEE01035.1"/>
    </source>
</evidence>
<gene>
    <name evidence="3" type="ORF">B4167_2318</name>
    <name evidence="2" type="ORF">BT1A1_1203</name>
</gene>
<organism evidence="2 5">
    <name type="scientific">Caldibacillus thermoamylovorans</name>
    <dbReference type="NCBI Taxonomy" id="35841"/>
    <lineage>
        <taxon>Bacteria</taxon>
        <taxon>Bacillati</taxon>
        <taxon>Bacillota</taxon>
        <taxon>Bacilli</taxon>
        <taxon>Bacillales</taxon>
        <taxon>Bacillaceae</taxon>
        <taxon>Caldibacillus</taxon>
    </lineage>
</organism>
<accession>A0A090IZQ4</accession>
<feature type="transmembrane region" description="Helical" evidence="1">
    <location>
        <begin position="6"/>
        <end position="27"/>
    </location>
</feature>
<dbReference type="eggNOG" id="COG4392">
    <property type="taxonomic scope" value="Bacteria"/>
</dbReference>
<dbReference type="Proteomes" id="UP000032076">
    <property type="component" value="Unassembled WGS sequence"/>
</dbReference>
<protein>
    <submittedName>
        <fullName evidence="2">Putative membrane protein</fullName>
    </submittedName>
</protein>
<feature type="transmembrane region" description="Helical" evidence="1">
    <location>
        <begin position="39"/>
        <end position="59"/>
    </location>
</feature>
<dbReference type="RefSeq" id="WP_034769071.1">
    <property type="nucleotide sequence ID" value="NZ_CCRF01000039.1"/>
</dbReference>
<evidence type="ECO:0000313" key="4">
    <source>
        <dbReference type="Proteomes" id="UP000032076"/>
    </source>
</evidence>
<dbReference type="AlphaFoldDB" id="A0A090IZQ4"/>
<evidence type="ECO:0000256" key="1">
    <source>
        <dbReference type="SAM" id="Phobius"/>
    </source>
</evidence>
<name>A0A090IZQ4_9BACI</name>
<keyword evidence="5" id="KW-1185">Reference proteome</keyword>
<dbReference type="Pfam" id="PF05437">
    <property type="entry name" value="AzlD"/>
    <property type="match status" value="1"/>
</dbReference>
<dbReference type="OrthoDB" id="9811308at2"/>
<keyword evidence="1" id="KW-0472">Membrane</keyword>
<dbReference type="PATRIC" id="fig|35841.6.peg.3086"/>
<reference evidence="3 4" key="2">
    <citation type="submission" date="2015-01" db="EMBL/GenBank/DDBJ databases">
        <title>Draft Genome Sequences of Four Bacillus thermoamylovorans Strains, Isolated From Food Products.</title>
        <authorList>
            <person name="Krawcyk A.O."/>
            <person name="Berendsen E.M."/>
            <person name="Eijlander R.T."/>
            <person name="de Jong A."/>
            <person name="Wells-Bennik M."/>
            <person name="Kuipers O.P."/>
        </authorList>
    </citation>
    <scope>NUCLEOTIDE SEQUENCE [LARGE SCALE GENOMIC DNA]</scope>
    <source>
        <strain evidence="3 4">B4167</strain>
    </source>
</reference>
<feature type="transmembrane region" description="Helical" evidence="1">
    <location>
        <begin position="71"/>
        <end position="100"/>
    </location>
</feature>
<dbReference type="KEGG" id="bthv:CQJ30_06435"/>
<dbReference type="Proteomes" id="UP000040576">
    <property type="component" value="Unassembled WGS sequence"/>
</dbReference>
<dbReference type="InterPro" id="IPR008407">
    <property type="entry name" value="Brnchd-chn_aa_trnsp_AzlD"/>
</dbReference>
<proteinExistence type="predicted"/>
<keyword evidence="1" id="KW-1133">Transmembrane helix</keyword>
<keyword evidence="1" id="KW-0812">Transmembrane</keyword>
<reference evidence="2 5" key="1">
    <citation type="submission" date="2014-07" db="EMBL/GenBank/DDBJ databases">
        <authorList>
            <person name="Wibberg Daniel"/>
        </authorList>
    </citation>
    <scope>NUCLEOTIDE SEQUENCE [LARGE SCALE GENOMIC DNA]</scope>
</reference>
<evidence type="ECO:0000313" key="5">
    <source>
        <dbReference type="Proteomes" id="UP000040576"/>
    </source>
</evidence>
<dbReference type="GeneID" id="92960350"/>
<evidence type="ECO:0000313" key="3">
    <source>
        <dbReference type="EMBL" id="KIO73223.1"/>
    </source>
</evidence>
<dbReference type="STRING" id="35841.B4167_2318"/>
<sequence>MNSQIVWMIIGMGLATYIPRMIPLVILQKLQLPVFLQNILQNVPYAILGALIFPGVFFIHEDIWFGVVGAAIAFTFASFFSNVVVVVIGSIFALSVVSFYF</sequence>
<dbReference type="EMBL" id="CCRF01000039">
    <property type="protein sequence ID" value="CEE01035.1"/>
    <property type="molecule type" value="Genomic_DNA"/>
</dbReference>
<dbReference type="EMBL" id="JXLU01000055">
    <property type="protein sequence ID" value="KIO73223.1"/>
    <property type="molecule type" value="Genomic_DNA"/>
</dbReference>